<evidence type="ECO:0000313" key="14">
    <source>
        <dbReference type="Proteomes" id="UP000307169"/>
    </source>
</evidence>
<evidence type="ECO:0000256" key="5">
    <source>
        <dbReference type="ARBA" id="ARBA00035107"/>
    </source>
</evidence>
<evidence type="ECO:0000256" key="3">
    <source>
        <dbReference type="ARBA" id="ARBA00023125"/>
    </source>
</evidence>
<evidence type="ECO:0000313" key="10">
    <source>
        <dbReference type="EMBL" id="TIC61538.1"/>
    </source>
</evidence>
<evidence type="ECO:0000313" key="13">
    <source>
        <dbReference type="Proteomes" id="UP000305647"/>
    </source>
</evidence>
<comment type="function">
    <text evidence="5">Transcriptional coactivator that stimulates GCN4-dependent transcriptional activity by bridging the DNA-binding region of GCN4 and TBP (SPT15), thereby recruiting TBP to GCN4-bound promoters. Involved in induction of the ribosome quality control (RQC) pathway; a pathway that degrades nascent peptide chains during problematic translation. Required to prevent stalled ribosomes from frameshifting.</text>
</comment>
<dbReference type="InterPro" id="IPR010982">
    <property type="entry name" value="Lambda_DNA-bd_dom_sf"/>
</dbReference>
<dbReference type="SMART" id="SM00530">
    <property type="entry name" value="HTH_XRE"/>
    <property type="match status" value="1"/>
</dbReference>
<proteinExistence type="inferred from homology"/>
<evidence type="ECO:0000256" key="2">
    <source>
        <dbReference type="ARBA" id="ARBA00023015"/>
    </source>
</evidence>
<evidence type="ECO:0000313" key="15">
    <source>
        <dbReference type="Proteomes" id="UP000309601"/>
    </source>
</evidence>
<feature type="region of interest" description="Disordered" evidence="6">
    <location>
        <begin position="1"/>
        <end position="71"/>
    </location>
</feature>
<name>A0A4T0N7P5_9BASI</name>
<dbReference type="Gene3D" id="1.10.260.40">
    <property type="entry name" value="lambda repressor-like DNA-binding domains"/>
    <property type="match status" value="1"/>
</dbReference>
<evidence type="ECO:0000313" key="12">
    <source>
        <dbReference type="Proteomes" id="UP000305362"/>
    </source>
</evidence>
<dbReference type="OrthoDB" id="10253401at2759"/>
<dbReference type="Proteomes" id="UP000307169">
    <property type="component" value="Unassembled WGS sequence"/>
</dbReference>
<accession>A0A4T0N7P5</accession>
<dbReference type="Proteomes" id="UP000309601">
    <property type="component" value="Unassembled WGS sequence"/>
</dbReference>
<evidence type="ECO:0000259" key="7">
    <source>
        <dbReference type="PROSITE" id="PS50943"/>
    </source>
</evidence>
<evidence type="ECO:0000256" key="4">
    <source>
        <dbReference type="ARBA" id="ARBA00023163"/>
    </source>
</evidence>
<keyword evidence="4" id="KW-0804">Transcription</keyword>
<feature type="domain" description="HTH cro/C1-type" evidence="7">
    <location>
        <begin position="85"/>
        <end position="135"/>
    </location>
</feature>
<dbReference type="Pfam" id="PF08523">
    <property type="entry name" value="MBF1"/>
    <property type="match status" value="1"/>
</dbReference>
<comment type="similarity">
    <text evidence="1">Belongs to the MBF1 family.</text>
</comment>
<evidence type="ECO:0000256" key="6">
    <source>
        <dbReference type="SAM" id="MobiDB-lite"/>
    </source>
</evidence>
<reference evidence="12 13" key="1">
    <citation type="submission" date="2019-03" db="EMBL/GenBank/DDBJ databases">
        <title>Sequencing 25 genomes of Wallemia mellicola.</title>
        <authorList>
            <person name="Gostincar C."/>
        </authorList>
    </citation>
    <scope>NUCLEOTIDE SEQUENCE [LARGE SCALE GENOMIC DNA]</scope>
    <source>
        <strain evidence="8 14">EXF-1262</strain>
        <strain evidence="11 15">EXF-1274</strain>
        <strain evidence="10 12">EXF-1277</strain>
        <strain evidence="9 13">EXF-8738</strain>
    </source>
</reference>
<dbReference type="EMBL" id="SPRW01000028">
    <property type="protein sequence ID" value="TIC64372.1"/>
    <property type="molecule type" value="Genomic_DNA"/>
</dbReference>
<gene>
    <name evidence="11" type="ORF">E3Q02_02641</name>
    <name evidence="10" type="ORF">E3Q03_02654</name>
    <name evidence="9" type="ORF">E3Q10_03870</name>
    <name evidence="8" type="ORF">E3Q17_02463</name>
</gene>
<evidence type="ECO:0000313" key="9">
    <source>
        <dbReference type="EMBL" id="TIC24958.1"/>
    </source>
</evidence>
<organism evidence="9 13">
    <name type="scientific">Wallemia mellicola</name>
    <dbReference type="NCBI Taxonomy" id="1708541"/>
    <lineage>
        <taxon>Eukaryota</taxon>
        <taxon>Fungi</taxon>
        <taxon>Dikarya</taxon>
        <taxon>Basidiomycota</taxon>
        <taxon>Wallemiomycotina</taxon>
        <taxon>Wallemiomycetes</taxon>
        <taxon>Wallemiales</taxon>
        <taxon>Wallemiaceae</taxon>
        <taxon>Wallemia</taxon>
    </lineage>
</organism>
<keyword evidence="2" id="KW-0805">Transcription regulation</keyword>
<dbReference type="AlphaFoldDB" id="A0A4T0N7P5"/>
<dbReference type="GO" id="GO:0003677">
    <property type="term" value="F:DNA binding"/>
    <property type="evidence" value="ECO:0007669"/>
    <property type="project" value="UniProtKB-KW"/>
</dbReference>
<keyword evidence="3" id="KW-0238">DNA-binding</keyword>
<comment type="caution">
    <text evidence="9">The sequence shown here is derived from an EMBL/GenBank/DDBJ whole genome shotgun (WGS) entry which is preliminary data.</text>
</comment>
<evidence type="ECO:0000313" key="8">
    <source>
        <dbReference type="EMBL" id="TIB99851.1"/>
    </source>
</evidence>
<dbReference type="SUPFAM" id="SSF47413">
    <property type="entry name" value="lambda repressor-like DNA-binding domains"/>
    <property type="match status" value="1"/>
</dbReference>
<dbReference type="EMBL" id="SPRH01000027">
    <property type="protein sequence ID" value="TIB99851.1"/>
    <property type="molecule type" value="Genomic_DNA"/>
</dbReference>
<dbReference type="InterPro" id="IPR001387">
    <property type="entry name" value="Cro/C1-type_HTH"/>
</dbReference>
<evidence type="ECO:0000256" key="1">
    <source>
        <dbReference type="ARBA" id="ARBA00009802"/>
    </source>
</evidence>
<dbReference type="PROSITE" id="PS50943">
    <property type="entry name" value="HTH_CROC1"/>
    <property type="match status" value="1"/>
</dbReference>
<dbReference type="PANTHER" id="PTHR10245">
    <property type="entry name" value="ENDOTHELIAL DIFFERENTIATION-RELATED FACTOR 1 MULTIPROTEIN BRIDGING FACTOR 1"/>
    <property type="match status" value="1"/>
</dbReference>
<dbReference type="Pfam" id="PF01381">
    <property type="entry name" value="HTH_3"/>
    <property type="match status" value="1"/>
</dbReference>
<dbReference type="CDD" id="cd00093">
    <property type="entry name" value="HTH_XRE"/>
    <property type="match status" value="1"/>
</dbReference>
<dbReference type="Proteomes" id="UP000305362">
    <property type="component" value="Unassembled WGS sequence"/>
</dbReference>
<dbReference type="PANTHER" id="PTHR10245:SF15">
    <property type="entry name" value="ENDOTHELIAL DIFFERENTIATION-RELATED FACTOR 1"/>
    <property type="match status" value="1"/>
</dbReference>
<dbReference type="GO" id="GO:0005634">
    <property type="term" value="C:nucleus"/>
    <property type="evidence" value="ECO:0007669"/>
    <property type="project" value="TreeGrafter"/>
</dbReference>
<dbReference type="Proteomes" id="UP000305647">
    <property type="component" value="Unassembled WGS sequence"/>
</dbReference>
<sequence length="148" mass="15712">MSDAPTITIGHKAHRPTTARTQGEINANARAGGTAGDRKMGQANKGHQGKPGTDHQRIAKLDRENEVAPPPKISLSVGKAIMQGRQATGLTQKDLATRISEKPSVIQEYESSKATPNPQILGKLERILKIKLRGKDIGAPLGGPKKSA</sequence>
<feature type="compositionally biased region" description="Basic and acidic residues" evidence="6">
    <location>
        <begin position="52"/>
        <end position="66"/>
    </location>
</feature>
<protein>
    <recommendedName>
        <fullName evidence="7">HTH cro/C1-type domain-containing protein</fullName>
    </recommendedName>
</protein>
<dbReference type="EMBL" id="SPRV01000028">
    <property type="protein sequence ID" value="TIC61538.1"/>
    <property type="molecule type" value="Genomic_DNA"/>
</dbReference>
<evidence type="ECO:0000313" key="11">
    <source>
        <dbReference type="EMBL" id="TIC64372.1"/>
    </source>
</evidence>
<dbReference type="InterPro" id="IPR013729">
    <property type="entry name" value="MBF1_N"/>
</dbReference>
<dbReference type="EMBL" id="SPRO01000063">
    <property type="protein sequence ID" value="TIC24958.1"/>
    <property type="molecule type" value="Genomic_DNA"/>
</dbReference>